<gene>
    <name evidence="1" type="ORF">CTOB1V02_LOCUS3270</name>
</gene>
<evidence type="ECO:0000313" key="1">
    <source>
        <dbReference type="EMBL" id="CAD7225325.1"/>
    </source>
</evidence>
<proteinExistence type="predicted"/>
<organism evidence="1">
    <name type="scientific">Cyprideis torosa</name>
    <dbReference type="NCBI Taxonomy" id="163714"/>
    <lineage>
        <taxon>Eukaryota</taxon>
        <taxon>Metazoa</taxon>
        <taxon>Ecdysozoa</taxon>
        <taxon>Arthropoda</taxon>
        <taxon>Crustacea</taxon>
        <taxon>Oligostraca</taxon>
        <taxon>Ostracoda</taxon>
        <taxon>Podocopa</taxon>
        <taxon>Podocopida</taxon>
        <taxon>Cytherocopina</taxon>
        <taxon>Cytheroidea</taxon>
        <taxon>Cytherideidae</taxon>
        <taxon>Cyprideis</taxon>
    </lineage>
</organism>
<name>A0A7R8ZMY2_9CRUS</name>
<accession>A0A7R8ZMY2</accession>
<protein>
    <submittedName>
        <fullName evidence="1">Uncharacterized protein</fullName>
    </submittedName>
</protein>
<dbReference type="AlphaFoldDB" id="A0A7R8ZMY2"/>
<reference evidence="1" key="1">
    <citation type="submission" date="2020-11" db="EMBL/GenBank/DDBJ databases">
        <authorList>
            <person name="Tran Van P."/>
        </authorList>
    </citation>
    <scope>NUCLEOTIDE SEQUENCE</scope>
</reference>
<dbReference type="EMBL" id="OB660553">
    <property type="protein sequence ID" value="CAD7225325.1"/>
    <property type="molecule type" value="Genomic_DNA"/>
</dbReference>
<sequence>MANHRDSVVNFKLFSKVRPGVPLEHVCLLFKDCLGTVNERLKLPDLLAVRGSIGFARTCDRRRRRRTPSPELRFSLSNLDSCLVIPPGNEEVTPLPPAPFLFYYMQQLQFKWRPKLDLAAADSTVLELIAFGDGWPMEMGFLYHELTLQRSKEREAVFVLMTFLCVERFVVVDHGNRSPVLLQSLFLTGHRPTALAQESELDTNPSNPNELPGIRPGKQTY</sequence>